<dbReference type="Pfam" id="PF13419">
    <property type="entry name" value="HAD_2"/>
    <property type="match status" value="1"/>
</dbReference>
<dbReference type="FunFam" id="3.40.50.1000:FF:000022">
    <property type="entry name" value="Phosphoglycolate phosphatase"/>
    <property type="match status" value="1"/>
</dbReference>
<keyword evidence="1" id="KW-0378">Hydrolase</keyword>
<organism evidence="1 2">
    <name type="scientific">Paenibacillus validus</name>
    <dbReference type="NCBI Taxonomy" id="44253"/>
    <lineage>
        <taxon>Bacteria</taxon>
        <taxon>Bacillati</taxon>
        <taxon>Bacillota</taxon>
        <taxon>Bacilli</taxon>
        <taxon>Bacillales</taxon>
        <taxon>Paenibacillaceae</taxon>
        <taxon>Paenibacillus</taxon>
    </lineage>
</organism>
<reference evidence="1 2" key="1">
    <citation type="submission" date="2019-11" db="EMBL/GenBank/DDBJ databases">
        <title>Draft genome sequences of five Paenibacillus species of dairy origin.</title>
        <authorList>
            <person name="Olajide A.M."/>
            <person name="Chen S."/>
            <person name="Lapointe G."/>
        </authorList>
    </citation>
    <scope>NUCLEOTIDE SEQUENCE [LARGE SCALE GENOMIC DNA]</scope>
    <source>
        <strain evidence="1 2">2CS3</strain>
    </source>
</reference>
<dbReference type="NCBIfam" id="NF009804">
    <property type="entry name" value="PRK13288.1"/>
    <property type="match status" value="1"/>
</dbReference>
<dbReference type="InterPro" id="IPR036412">
    <property type="entry name" value="HAD-like_sf"/>
</dbReference>
<dbReference type="GO" id="GO:0004427">
    <property type="term" value="F:inorganic diphosphate phosphatase activity"/>
    <property type="evidence" value="ECO:0007669"/>
    <property type="project" value="UniProtKB-EC"/>
</dbReference>
<dbReference type="PRINTS" id="PR00413">
    <property type="entry name" value="HADHALOGNASE"/>
</dbReference>
<dbReference type="PANTHER" id="PTHR43434">
    <property type="entry name" value="PHOSPHOGLYCOLATE PHOSPHATASE"/>
    <property type="match status" value="1"/>
</dbReference>
<dbReference type="EC" id="3.6.1.1" evidence="1"/>
<evidence type="ECO:0000313" key="2">
    <source>
        <dbReference type="Proteomes" id="UP000450917"/>
    </source>
</evidence>
<keyword evidence="2" id="KW-1185">Reference proteome</keyword>
<dbReference type="SFLD" id="SFLDS00003">
    <property type="entry name" value="Haloacid_Dehalogenase"/>
    <property type="match status" value="1"/>
</dbReference>
<proteinExistence type="predicted"/>
<dbReference type="EMBL" id="WNZX01000008">
    <property type="protein sequence ID" value="MUG71369.1"/>
    <property type="molecule type" value="Genomic_DNA"/>
</dbReference>
<dbReference type="InterPro" id="IPR023214">
    <property type="entry name" value="HAD_sf"/>
</dbReference>
<dbReference type="Proteomes" id="UP000450917">
    <property type="component" value="Unassembled WGS sequence"/>
</dbReference>
<comment type="caution">
    <text evidence="1">The sequence shown here is derived from an EMBL/GenBank/DDBJ whole genome shotgun (WGS) entry which is preliminary data.</text>
</comment>
<accession>A0A7X2ZAJ0</accession>
<dbReference type="NCBIfam" id="TIGR01509">
    <property type="entry name" value="HAD-SF-IA-v3"/>
    <property type="match status" value="1"/>
</dbReference>
<dbReference type="InterPro" id="IPR050155">
    <property type="entry name" value="HAD-like_hydrolase_sf"/>
</dbReference>
<dbReference type="InterPro" id="IPR041492">
    <property type="entry name" value="HAD_2"/>
</dbReference>
<evidence type="ECO:0000313" key="1">
    <source>
        <dbReference type="EMBL" id="MUG71369.1"/>
    </source>
</evidence>
<sequence>MIQAVLFDLDGTILDTNELIIQSFLHTFDWDTPEPVTRERIIPNMGRPLHEQMADFSGREQVEDLIMKYRAFNINRHDELVTAFPHVPETLAQLREAGVKLGVVTSKIRKTTEMGLKLTGIIGYFDSIVTVEDVEQPKPHGEGILRALRELGVDASSALMVGDSHYDIEAARNAGVSSVGVAWSLKGVEYLRRYEPAHVIDDIRELLPIAGIGGESNA</sequence>
<dbReference type="RefSeq" id="WP_127609191.1">
    <property type="nucleotide sequence ID" value="NZ_JARTHJ010000189.1"/>
</dbReference>
<dbReference type="GO" id="GO:0006281">
    <property type="term" value="P:DNA repair"/>
    <property type="evidence" value="ECO:0007669"/>
    <property type="project" value="TreeGrafter"/>
</dbReference>
<gene>
    <name evidence="1" type="primary">ppaX</name>
    <name evidence="1" type="ORF">GNP93_11840</name>
</gene>
<dbReference type="SUPFAM" id="SSF56784">
    <property type="entry name" value="HAD-like"/>
    <property type="match status" value="1"/>
</dbReference>
<dbReference type="GO" id="GO:0005829">
    <property type="term" value="C:cytosol"/>
    <property type="evidence" value="ECO:0007669"/>
    <property type="project" value="TreeGrafter"/>
</dbReference>
<dbReference type="SFLD" id="SFLDG01129">
    <property type="entry name" value="C1.5:_HAD__Beta-PGM__Phosphata"/>
    <property type="match status" value="1"/>
</dbReference>
<dbReference type="SFLD" id="SFLDG01135">
    <property type="entry name" value="C1.5.6:_HAD__Beta-PGM__Phospha"/>
    <property type="match status" value="1"/>
</dbReference>
<dbReference type="PANTHER" id="PTHR43434:SF26">
    <property type="entry name" value="PYROPHOSPHATASE PPAX"/>
    <property type="match status" value="1"/>
</dbReference>
<dbReference type="InterPro" id="IPR006439">
    <property type="entry name" value="HAD-SF_hydro_IA"/>
</dbReference>
<dbReference type="InterPro" id="IPR023198">
    <property type="entry name" value="PGP-like_dom2"/>
</dbReference>
<dbReference type="Gene3D" id="1.10.150.240">
    <property type="entry name" value="Putative phosphatase, domain 2"/>
    <property type="match status" value="1"/>
</dbReference>
<protein>
    <submittedName>
        <fullName evidence="1">Pyrophosphatase PpaX</fullName>
        <ecNumber evidence="1">3.6.1.1</ecNumber>
    </submittedName>
</protein>
<dbReference type="GO" id="GO:0008967">
    <property type="term" value="F:phosphoglycolate phosphatase activity"/>
    <property type="evidence" value="ECO:0007669"/>
    <property type="project" value="TreeGrafter"/>
</dbReference>
<dbReference type="Gene3D" id="3.40.50.1000">
    <property type="entry name" value="HAD superfamily/HAD-like"/>
    <property type="match status" value="1"/>
</dbReference>
<dbReference type="NCBIfam" id="TIGR01549">
    <property type="entry name" value="HAD-SF-IA-v1"/>
    <property type="match status" value="1"/>
</dbReference>
<dbReference type="AlphaFoldDB" id="A0A7X2ZAJ0"/>
<name>A0A7X2ZAJ0_9BACL</name>